<comment type="caution">
    <text evidence="3">The sequence shown here is derived from an EMBL/GenBank/DDBJ whole genome shotgun (WGS) entry which is preliminary data.</text>
</comment>
<evidence type="ECO:0000256" key="1">
    <source>
        <dbReference type="PROSITE-ProRule" id="PRU00175"/>
    </source>
</evidence>
<evidence type="ECO:0000313" key="4">
    <source>
        <dbReference type="Proteomes" id="UP001492380"/>
    </source>
</evidence>
<evidence type="ECO:0000259" key="2">
    <source>
        <dbReference type="PROSITE" id="PS50089"/>
    </source>
</evidence>
<keyword evidence="1" id="KW-0862">Zinc</keyword>
<proteinExistence type="predicted"/>
<gene>
    <name evidence="3" type="ORF">HDK90DRAFT_464660</name>
</gene>
<organism evidence="3 4">
    <name type="scientific">Phyllosticta capitalensis</name>
    <dbReference type="NCBI Taxonomy" id="121624"/>
    <lineage>
        <taxon>Eukaryota</taxon>
        <taxon>Fungi</taxon>
        <taxon>Dikarya</taxon>
        <taxon>Ascomycota</taxon>
        <taxon>Pezizomycotina</taxon>
        <taxon>Dothideomycetes</taxon>
        <taxon>Dothideomycetes incertae sedis</taxon>
        <taxon>Botryosphaeriales</taxon>
        <taxon>Phyllostictaceae</taxon>
        <taxon>Phyllosticta</taxon>
    </lineage>
</organism>
<sequence length="238" mass="27459">MPSTPSETRAEIEQKLMGPAEFKFSEPPTEPGLFGKLPVELRLLIFHEFDYGSAIFFAATNHYYKGLIDPLALVSDEDKVIFIREAEHYPQHAKCFTPPDFHNKSFACSGCFRVKRAQHFDNTLPPDYEKLPPPHLDVEEDGIERRPPWQFCNDCAETPRVYSHGPEVSIGSRSWSCKVCMEQQWVNYNIWNCGCLHCRHCVVWFKDSPHPKVCPTCKRDVVTGLVALEKPITRGWFW</sequence>
<keyword evidence="1" id="KW-0863">Zinc-finger</keyword>
<feature type="domain" description="RING-type" evidence="2">
    <location>
        <begin position="177"/>
        <end position="218"/>
    </location>
</feature>
<keyword evidence="4" id="KW-1185">Reference proteome</keyword>
<keyword evidence="1" id="KW-0479">Metal-binding</keyword>
<dbReference type="SUPFAM" id="SSF57850">
    <property type="entry name" value="RING/U-box"/>
    <property type="match status" value="1"/>
</dbReference>
<protein>
    <recommendedName>
        <fullName evidence="2">RING-type domain-containing protein</fullName>
    </recommendedName>
</protein>
<dbReference type="Proteomes" id="UP001492380">
    <property type="component" value="Unassembled WGS sequence"/>
</dbReference>
<dbReference type="InterPro" id="IPR001841">
    <property type="entry name" value="Znf_RING"/>
</dbReference>
<evidence type="ECO:0000313" key="3">
    <source>
        <dbReference type="EMBL" id="KAK8237811.1"/>
    </source>
</evidence>
<dbReference type="PROSITE" id="PS50089">
    <property type="entry name" value="ZF_RING_2"/>
    <property type="match status" value="1"/>
</dbReference>
<reference evidence="3 4" key="1">
    <citation type="submission" date="2024-04" db="EMBL/GenBank/DDBJ databases">
        <title>Phyllosticta paracitricarpa is synonymous to the EU quarantine fungus P. citricarpa based on phylogenomic analyses.</title>
        <authorList>
            <consortium name="Lawrence Berkeley National Laboratory"/>
            <person name="Van Ingen-Buijs V.A."/>
            <person name="Van Westerhoven A.C."/>
            <person name="Haridas S."/>
            <person name="Skiadas P."/>
            <person name="Martin F."/>
            <person name="Groenewald J.Z."/>
            <person name="Crous P.W."/>
            <person name="Seidl M.F."/>
        </authorList>
    </citation>
    <scope>NUCLEOTIDE SEQUENCE [LARGE SCALE GENOMIC DNA]</scope>
    <source>
        <strain evidence="3 4">CBS 123374</strain>
    </source>
</reference>
<dbReference type="EMBL" id="JBBWRZ010000004">
    <property type="protein sequence ID" value="KAK8237811.1"/>
    <property type="molecule type" value="Genomic_DNA"/>
</dbReference>
<name>A0ABR1YS45_9PEZI</name>
<accession>A0ABR1YS45</accession>